<dbReference type="OMA" id="VDIFPTH"/>
<evidence type="ECO:0000256" key="1">
    <source>
        <dbReference type="ARBA" id="ARBA00004141"/>
    </source>
</evidence>
<comment type="subcellular location">
    <subcellularLocation>
        <location evidence="1">Membrane</location>
        <topology evidence="1">Multi-pass membrane protein</topology>
    </subcellularLocation>
</comment>
<dbReference type="HOGENOM" id="CLU_001265_46_15_1"/>
<sequence length="535" mass="58284">MPGKFINLGDVKDYDTAIKETGYGRFHYEILAVSAMSILCMGFQNGLSSYVFPAAQCDLSFTSFELGIINMAFMIGGVASCFLWGALADNLGRRKILVVTHLLDAIITLVCSLLPTTANLLVCRFLNGFLIGIYGLSGPGSIIFTYVAEFQPPKLRTPVVCGCGIFFTLSWLLLPLLAYFILPLQGVTWDLGGVIFFSPWRLFLVILAVPELLTALWILKMPESPKFLLAKGSHAKSLLILRKIYALNSGREQDSFPVKNLIADAKPTPGSSKVVCQSKTMRVLKVMKEQMRSLFQPPLLLVTALTCAVMFANMFGMFGLGLWLPEIFVRFDQFEKLHPNATPSITELSGIVQVKNASCETTFDASVTFNTVVISSSSLVFNLVCSILAMKLHFKVIPLITMLMGGATSVSIYFLTSSLQNLVVASLFQASMITANITIGSIAVELFPTKVVGLALCFIMCAGRFGAMASSFLFGYFMDSQCEIPIFVVGVVVLLGGLLCFLVPRKAKGHTTARSLSLTSGIEVATLSGYDVKFR</sequence>
<dbReference type="InterPro" id="IPR036259">
    <property type="entry name" value="MFS_trans_sf"/>
</dbReference>
<gene>
    <name evidence="6" type="ORF">YQE_08167</name>
</gene>
<dbReference type="InterPro" id="IPR011701">
    <property type="entry name" value="MFS"/>
</dbReference>
<evidence type="ECO:0000256" key="5">
    <source>
        <dbReference type="ARBA" id="ARBA00023136"/>
    </source>
</evidence>
<dbReference type="GO" id="GO:0022857">
    <property type="term" value="F:transmembrane transporter activity"/>
    <property type="evidence" value="ECO:0007669"/>
    <property type="project" value="InterPro"/>
</dbReference>
<proteinExistence type="predicted"/>
<accession>N6U3Q5</accession>
<dbReference type="SUPFAM" id="SSF103473">
    <property type="entry name" value="MFS general substrate transporter"/>
    <property type="match status" value="1"/>
</dbReference>
<dbReference type="PANTHER" id="PTHR23511:SF38">
    <property type="entry name" value="SYNAPTIC VESICLE 2-RELATED PROTEIN-LIKE PROTEIN"/>
    <property type="match status" value="1"/>
</dbReference>
<dbReference type="Gene3D" id="1.20.1250.20">
    <property type="entry name" value="MFS general substrate transporter like domains"/>
    <property type="match status" value="1"/>
</dbReference>
<dbReference type="InterPro" id="IPR020846">
    <property type="entry name" value="MFS_dom"/>
</dbReference>
<keyword evidence="5" id="KW-0472">Membrane</keyword>
<dbReference type="AlphaFoldDB" id="N6U3Q5"/>
<dbReference type="GO" id="GO:0016020">
    <property type="term" value="C:membrane"/>
    <property type="evidence" value="ECO:0007669"/>
    <property type="project" value="UniProtKB-SubCell"/>
</dbReference>
<protein>
    <submittedName>
        <fullName evidence="6">Uncharacterized protein</fullName>
    </submittedName>
</protein>
<dbReference type="PROSITE" id="PS50850">
    <property type="entry name" value="MFS"/>
    <property type="match status" value="1"/>
</dbReference>
<evidence type="ECO:0000256" key="3">
    <source>
        <dbReference type="ARBA" id="ARBA00022692"/>
    </source>
</evidence>
<dbReference type="EMBL" id="KB741017">
    <property type="protein sequence ID" value="ENN75251.1"/>
    <property type="molecule type" value="Genomic_DNA"/>
</dbReference>
<reference evidence="6" key="1">
    <citation type="journal article" date="2013" name="Genome Biol.">
        <title>Draft genome of the mountain pine beetle, Dendroctonus ponderosae Hopkins, a major forest pest.</title>
        <authorList>
            <person name="Keeling C.I."/>
            <person name="Yuen M.M."/>
            <person name="Liao N.Y."/>
            <person name="Docking T.R."/>
            <person name="Chan S.K."/>
            <person name="Taylor G.A."/>
            <person name="Palmquist D.L."/>
            <person name="Jackman S.D."/>
            <person name="Nguyen A."/>
            <person name="Li M."/>
            <person name="Henderson H."/>
            <person name="Janes J.K."/>
            <person name="Zhao Y."/>
            <person name="Pandoh P."/>
            <person name="Moore R."/>
            <person name="Sperling F.A."/>
            <person name="Huber D.P."/>
            <person name="Birol I."/>
            <person name="Jones S.J."/>
            <person name="Bohlmann J."/>
        </authorList>
    </citation>
    <scope>NUCLEOTIDE SEQUENCE</scope>
</reference>
<feature type="non-terminal residue" evidence="6">
    <location>
        <position position="1"/>
    </location>
</feature>
<evidence type="ECO:0000313" key="6">
    <source>
        <dbReference type="EMBL" id="ENN75251.1"/>
    </source>
</evidence>
<keyword evidence="2" id="KW-0813">Transport</keyword>
<name>N6U3Q5_DENPD</name>
<organism evidence="6">
    <name type="scientific">Dendroctonus ponderosae</name>
    <name type="common">Mountain pine beetle</name>
    <dbReference type="NCBI Taxonomy" id="77166"/>
    <lineage>
        <taxon>Eukaryota</taxon>
        <taxon>Metazoa</taxon>
        <taxon>Ecdysozoa</taxon>
        <taxon>Arthropoda</taxon>
        <taxon>Hexapoda</taxon>
        <taxon>Insecta</taxon>
        <taxon>Pterygota</taxon>
        <taxon>Neoptera</taxon>
        <taxon>Endopterygota</taxon>
        <taxon>Coleoptera</taxon>
        <taxon>Polyphaga</taxon>
        <taxon>Cucujiformia</taxon>
        <taxon>Curculionidae</taxon>
        <taxon>Scolytinae</taxon>
        <taxon>Dendroctonus</taxon>
    </lineage>
</organism>
<dbReference type="OrthoDB" id="3936150at2759"/>
<dbReference type="PANTHER" id="PTHR23511">
    <property type="entry name" value="SYNAPTIC VESICLE GLYCOPROTEIN 2"/>
    <property type="match status" value="1"/>
</dbReference>
<keyword evidence="3" id="KW-0812">Transmembrane</keyword>
<dbReference type="Pfam" id="PF07690">
    <property type="entry name" value="MFS_1"/>
    <property type="match status" value="1"/>
</dbReference>
<evidence type="ECO:0000256" key="4">
    <source>
        <dbReference type="ARBA" id="ARBA00022989"/>
    </source>
</evidence>
<evidence type="ECO:0000256" key="2">
    <source>
        <dbReference type="ARBA" id="ARBA00022448"/>
    </source>
</evidence>
<keyword evidence="4" id="KW-1133">Transmembrane helix</keyword>